<keyword evidence="7" id="KW-0735">Signal-anchor</keyword>
<keyword evidence="9" id="KW-0472">Membrane</keyword>
<evidence type="ECO:0000256" key="10">
    <source>
        <dbReference type="ARBA" id="ARBA00023180"/>
    </source>
</evidence>
<keyword evidence="12" id="KW-1185">Reference proteome</keyword>
<sequence length="390" mass="45432">MQLGAMVKENLWWQLENAARQPSGTWSVRGSCGLLLPGYHHSSRDPCPTGVRLLTVRGSWKSFRERRSRGRRRQASPGVREQRCCPQHWLQTAVRGCSDSGRSRLSCSQTSEQEPPGLKRRRPDVITTTDWLAPVIWEGTFNRRVLGKHYRNRNLTMGLAVFAIGRIADQYLERFLESAKKHFMTGYRVVFYITVDDLDKMPDVDPGPLQTFQVFTLREEIWWQDFNLLRMRNLGEHIVQHIQGEVDFLFSMATNQIFQSDVGVETLGASVAQLHAWWYFKSTKDFPYERRRRSAAYIPYGKGDFYYDSAFVGGTPQQVLNLIEEYLKGVLQDKQNGLNSSYENHLNKYFFLNKPTKLLSPEYNWDVTFYPPPQVQFVKVAQHPKRRPWP</sequence>
<dbReference type="SUPFAM" id="SSF53448">
    <property type="entry name" value="Nucleotide-diphospho-sugar transferases"/>
    <property type="match status" value="1"/>
</dbReference>
<dbReference type="RefSeq" id="XP_070451020.1">
    <property type="nucleotide sequence ID" value="XM_070594919.1"/>
</dbReference>
<organism evidence="12 13">
    <name type="scientific">Equus przewalskii</name>
    <name type="common">Przewalski's horse</name>
    <name type="synonym">Equus caballus przewalskii</name>
    <dbReference type="NCBI Taxonomy" id="9798"/>
    <lineage>
        <taxon>Eukaryota</taxon>
        <taxon>Metazoa</taxon>
        <taxon>Chordata</taxon>
        <taxon>Craniata</taxon>
        <taxon>Vertebrata</taxon>
        <taxon>Euteleostomi</taxon>
        <taxon>Mammalia</taxon>
        <taxon>Eutheria</taxon>
        <taxon>Laurasiatheria</taxon>
        <taxon>Perissodactyla</taxon>
        <taxon>Equidae</taxon>
        <taxon>Equus</taxon>
    </lineage>
</organism>
<dbReference type="Pfam" id="PF03414">
    <property type="entry name" value="Glyco_transf_6"/>
    <property type="match status" value="1"/>
</dbReference>
<keyword evidence="10" id="KW-0325">Glycoprotein</keyword>
<dbReference type="Proteomes" id="UP001652662">
    <property type="component" value="Chromosome 26"/>
</dbReference>
<protein>
    <submittedName>
        <fullName evidence="13">Glycosyltransferase 6 domain-containing protein 1 isoform X3</fullName>
    </submittedName>
</protein>
<feature type="compositionally biased region" description="Polar residues" evidence="11">
    <location>
        <begin position="103"/>
        <end position="113"/>
    </location>
</feature>
<dbReference type="PANTHER" id="PTHR10462:SF27">
    <property type="entry name" value="GLYCOSYLTRANSFERASE 6 DOMAIN-CONTAINING PROTEIN 1-RELATED"/>
    <property type="match status" value="1"/>
</dbReference>
<dbReference type="Gene3D" id="3.90.550.10">
    <property type="entry name" value="Spore Coat Polysaccharide Biosynthesis Protein SpsA, Chain A"/>
    <property type="match status" value="1"/>
</dbReference>
<reference evidence="13" key="1">
    <citation type="submission" date="2025-08" db="UniProtKB">
        <authorList>
            <consortium name="RefSeq"/>
        </authorList>
    </citation>
    <scope>IDENTIFICATION</scope>
    <source>
        <tissue evidence="13">Blood</tissue>
    </source>
</reference>
<keyword evidence="5" id="KW-0808">Transferase</keyword>
<evidence type="ECO:0000256" key="9">
    <source>
        <dbReference type="ARBA" id="ARBA00023136"/>
    </source>
</evidence>
<keyword evidence="4" id="KW-0328">Glycosyltransferase</keyword>
<keyword evidence="6" id="KW-0812">Transmembrane</keyword>
<evidence type="ECO:0000256" key="7">
    <source>
        <dbReference type="ARBA" id="ARBA00022968"/>
    </source>
</evidence>
<name>A0ABM4ME98_EQUPR</name>
<evidence type="ECO:0000256" key="1">
    <source>
        <dbReference type="ARBA" id="ARBA00001936"/>
    </source>
</evidence>
<dbReference type="PANTHER" id="PTHR10462">
    <property type="entry name" value="GLYCOSYLTRANSFERASE-RELATED"/>
    <property type="match status" value="1"/>
</dbReference>
<proteinExistence type="inferred from homology"/>
<dbReference type="InterPro" id="IPR029044">
    <property type="entry name" value="Nucleotide-diphossugar_trans"/>
</dbReference>
<evidence type="ECO:0000256" key="5">
    <source>
        <dbReference type="ARBA" id="ARBA00022679"/>
    </source>
</evidence>
<evidence type="ECO:0000256" key="8">
    <source>
        <dbReference type="ARBA" id="ARBA00022989"/>
    </source>
</evidence>
<evidence type="ECO:0000313" key="12">
    <source>
        <dbReference type="Proteomes" id="UP001652662"/>
    </source>
</evidence>
<comment type="cofactor">
    <cofactor evidence="1">
        <name>Mn(2+)</name>
        <dbReference type="ChEBI" id="CHEBI:29035"/>
    </cofactor>
</comment>
<gene>
    <name evidence="13" type="primary">GLT6D1</name>
</gene>
<evidence type="ECO:0000256" key="2">
    <source>
        <dbReference type="ARBA" id="ARBA00004606"/>
    </source>
</evidence>
<dbReference type="InterPro" id="IPR005076">
    <property type="entry name" value="Glyco_trans_6"/>
</dbReference>
<evidence type="ECO:0000256" key="6">
    <source>
        <dbReference type="ARBA" id="ARBA00022692"/>
    </source>
</evidence>
<evidence type="ECO:0000256" key="11">
    <source>
        <dbReference type="SAM" id="MobiDB-lite"/>
    </source>
</evidence>
<accession>A0ABM4ME98</accession>
<evidence type="ECO:0000313" key="13">
    <source>
        <dbReference type="RefSeq" id="XP_070451020.1"/>
    </source>
</evidence>
<keyword evidence="8" id="KW-1133">Transmembrane helix</keyword>
<dbReference type="GeneID" id="103540798"/>
<evidence type="ECO:0000256" key="3">
    <source>
        <dbReference type="ARBA" id="ARBA00010413"/>
    </source>
</evidence>
<feature type="region of interest" description="Disordered" evidence="11">
    <location>
        <begin position="98"/>
        <end position="122"/>
    </location>
</feature>
<comment type="similarity">
    <text evidence="3">Belongs to the glycosyltransferase 6 family.</text>
</comment>
<comment type="subcellular location">
    <subcellularLocation>
        <location evidence="2">Membrane</location>
        <topology evidence="2">Single-pass type II membrane protein</topology>
    </subcellularLocation>
</comment>
<evidence type="ECO:0000256" key="4">
    <source>
        <dbReference type="ARBA" id="ARBA00022676"/>
    </source>
</evidence>